<dbReference type="AlphaFoldDB" id="A0A2U1QP39"/>
<comment type="caution">
    <text evidence="1">The sequence shown here is derived from an EMBL/GenBank/DDBJ whole genome shotgun (WGS) entry which is preliminary data.</text>
</comment>
<accession>A0A2U1QP39</accession>
<dbReference type="OrthoDB" id="1225832at2759"/>
<proteinExistence type="predicted"/>
<evidence type="ECO:0000313" key="1">
    <source>
        <dbReference type="EMBL" id="PWA99773.1"/>
    </source>
</evidence>
<dbReference type="PANTHER" id="PTHR34190:SF10">
    <property type="entry name" value="TERNARY COMPLEX FACTOR MIP1 LEUCINE-ZIPPER DOMAIN-CONTAINING PROTEIN"/>
    <property type="match status" value="1"/>
</dbReference>
<reference evidence="1 2" key="1">
    <citation type="journal article" date="2018" name="Mol. Plant">
        <title>The genome of Artemisia annua provides insight into the evolution of Asteraceae family and artemisinin biosynthesis.</title>
        <authorList>
            <person name="Shen Q."/>
            <person name="Zhang L."/>
            <person name="Liao Z."/>
            <person name="Wang S."/>
            <person name="Yan T."/>
            <person name="Shi P."/>
            <person name="Liu M."/>
            <person name="Fu X."/>
            <person name="Pan Q."/>
            <person name="Wang Y."/>
            <person name="Lv Z."/>
            <person name="Lu X."/>
            <person name="Zhang F."/>
            <person name="Jiang W."/>
            <person name="Ma Y."/>
            <person name="Chen M."/>
            <person name="Hao X."/>
            <person name="Li L."/>
            <person name="Tang Y."/>
            <person name="Lv G."/>
            <person name="Zhou Y."/>
            <person name="Sun X."/>
            <person name="Brodelius P.E."/>
            <person name="Rose J.K.C."/>
            <person name="Tang K."/>
        </authorList>
    </citation>
    <scope>NUCLEOTIDE SEQUENCE [LARGE SCALE GENOMIC DNA]</scope>
    <source>
        <strain evidence="2">cv. Huhao1</strain>
        <tissue evidence="1">Leaf</tissue>
    </source>
</reference>
<organism evidence="1 2">
    <name type="scientific">Artemisia annua</name>
    <name type="common">Sweet wormwood</name>
    <dbReference type="NCBI Taxonomy" id="35608"/>
    <lineage>
        <taxon>Eukaryota</taxon>
        <taxon>Viridiplantae</taxon>
        <taxon>Streptophyta</taxon>
        <taxon>Embryophyta</taxon>
        <taxon>Tracheophyta</taxon>
        <taxon>Spermatophyta</taxon>
        <taxon>Magnoliopsida</taxon>
        <taxon>eudicotyledons</taxon>
        <taxon>Gunneridae</taxon>
        <taxon>Pentapetalae</taxon>
        <taxon>asterids</taxon>
        <taxon>campanulids</taxon>
        <taxon>Asterales</taxon>
        <taxon>Asteraceae</taxon>
        <taxon>Asteroideae</taxon>
        <taxon>Anthemideae</taxon>
        <taxon>Artemisiinae</taxon>
        <taxon>Artemisia</taxon>
    </lineage>
</organism>
<name>A0A2U1QP39_ARTAN</name>
<dbReference type="Proteomes" id="UP000245207">
    <property type="component" value="Unassembled WGS sequence"/>
</dbReference>
<gene>
    <name evidence="1" type="ORF">CTI12_AA003000</name>
</gene>
<sequence>MVHDCPGSLEACGDNTLPIKKETSRVERLQRAQWLRAAILGANDGLLSTTSLMMGVGAAKEDQWFMNCSGSDSNIYCIRFIWRPRGGCGQVLCEGLRGSCACGRVDFHGCYLRLLKPLDKITDEKMGQDALDDVHQKGTLIDRVAMLENRVLQLSLDMDEGSISRSSSSTAYATKEEKELPVDKCSLKSNGKGKRRRVHFKWIGWFAMKC</sequence>
<dbReference type="EMBL" id="PKPP01000007">
    <property type="protein sequence ID" value="PWA99773.1"/>
    <property type="molecule type" value="Genomic_DNA"/>
</dbReference>
<dbReference type="STRING" id="35608.A0A2U1QP39"/>
<keyword evidence="2" id="KW-1185">Reference proteome</keyword>
<dbReference type="PANTHER" id="PTHR34190">
    <property type="entry name" value="EXPRESSED PROTEIN"/>
    <property type="match status" value="1"/>
</dbReference>
<evidence type="ECO:0000313" key="2">
    <source>
        <dbReference type="Proteomes" id="UP000245207"/>
    </source>
</evidence>
<protein>
    <submittedName>
        <fullName evidence="1">Ccc1 family</fullName>
    </submittedName>
</protein>